<gene>
    <name evidence="2" type="ORF">BN983_03639</name>
</gene>
<keyword evidence="1" id="KW-0472">Membrane</keyword>
<feature type="transmembrane region" description="Helical" evidence="1">
    <location>
        <begin position="7"/>
        <end position="24"/>
    </location>
</feature>
<organism evidence="2 3">
    <name type="scientific">Halobacillus karajensis</name>
    <dbReference type="NCBI Taxonomy" id="195088"/>
    <lineage>
        <taxon>Bacteria</taxon>
        <taxon>Bacillati</taxon>
        <taxon>Bacillota</taxon>
        <taxon>Bacilli</taxon>
        <taxon>Bacillales</taxon>
        <taxon>Bacillaceae</taxon>
        <taxon>Halobacillus</taxon>
    </lineage>
</organism>
<dbReference type="Proteomes" id="UP000028868">
    <property type="component" value="Unassembled WGS sequence"/>
</dbReference>
<dbReference type="AlphaFoldDB" id="A0A024P9D7"/>
<evidence type="ECO:0000313" key="2">
    <source>
        <dbReference type="EMBL" id="CDQ25321.1"/>
    </source>
</evidence>
<feature type="transmembrane region" description="Helical" evidence="1">
    <location>
        <begin position="88"/>
        <end position="110"/>
    </location>
</feature>
<reference evidence="3" key="1">
    <citation type="submission" date="2014-03" db="EMBL/GenBank/DDBJ databases">
        <authorList>
            <person name="Urmite Genomes U."/>
        </authorList>
    </citation>
    <scope>NUCLEOTIDE SEQUENCE [LARGE SCALE GENOMIC DNA]</scope>
    <source>
        <strain evidence="3">HD-03</strain>
    </source>
</reference>
<evidence type="ECO:0000313" key="3">
    <source>
        <dbReference type="Proteomes" id="UP000028868"/>
    </source>
</evidence>
<sequence>MEHVKALTIKGVMTIAGLYLVLGLGFNVSFITILAITVILGVISYLVGDLLLYPKTTNMVASTADVGLSIIIIAIVGSMMGSPDQSSWLSAGVLAGIVLGAGEFFFHYYIAKKPELRASFIK</sequence>
<keyword evidence="1" id="KW-0812">Transmembrane</keyword>
<comment type="caution">
    <text evidence="2">The sequence shown here is derived from an EMBL/GenBank/DDBJ whole genome shotgun (WGS) entry which is preliminary data.</text>
</comment>
<feature type="transmembrane region" description="Helical" evidence="1">
    <location>
        <begin position="30"/>
        <end position="52"/>
    </location>
</feature>
<accession>A0A024P9D7</accession>
<evidence type="ECO:0008006" key="4">
    <source>
        <dbReference type="Google" id="ProtNLM"/>
    </source>
</evidence>
<dbReference type="InterPro" id="IPR019649">
    <property type="entry name" value="DUF2512"/>
</dbReference>
<protein>
    <recommendedName>
        <fullName evidence="4">DUF2512 family protein</fullName>
    </recommendedName>
</protein>
<dbReference type="OrthoDB" id="2111682at2"/>
<keyword evidence="3" id="KW-1185">Reference proteome</keyword>
<dbReference type="EMBL" id="CCDI010000004">
    <property type="protein sequence ID" value="CDQ25321.1"/>
    <property type="molecule type" value="Genomic_DNA"/>
</dbReference>
<keyword evidence="1" id="KW-1133">Transmembrane helix</keyword>
<dbReference type="Pfam" id="PF10710">
    <property type="entry name" value="DUF2512"/>
    <property type="match status" value="1"/>
</dbReference>
<proteinExistence type="predicted"/>
<reference evidence="2 3" key="2">
    <citation type="submission" date="2014-05" db="EMBL/GenBank/DDBJ databases">
        <title>Draft genome sequence of Halobacillus karajensis HK-03.</title>
        <authorList>
            <person name="Khelaifia S."/>
            <person name="Croce O."/>
            <person name="Lagier J.C."/>
            <person name="Raoult D."/>
        </authorList>
    </citation>
    <scope>NUCLEOTIDE SEQUENCE [LARGE SCALE GENOMIC DNA]</scope>
    <source>
        <strain evidence="2 3">HD-03</strain>
    </source>
</reference>
<name>A0A024P9D7_9BACI</name>
<feature type="transmembrane region" description="Helical" evidence="1">
    <location>
        <begin position="64"/>
        <end position="82"/>
    </location>
</feature>
<evidence type="ECO:0000256" key="1">
    <source>
        <dbReference type="SAM" id="Phobius"/>
    </source>
</evidence>
<dbReference type="RefSeq" id="WP_035510713.1">
    <property type="nucleotide sequence ID" value="NZ_CCDH010000004.1"/>
</dbReference>